<proteinExistence type="predicted"/>
<reference evidence="1" key="1">
    <citation type="submission" date="2020-05" db="EMBL/GenBank/DDBJ databases">
        <title>Large-scale comparative analyses of tick genomes elucidate their genetic diversity and vector capacities.</title>
        <authorList>
            <person name="Jia N."/>
            <person name="Wang J."/>
            <person name="Shi W."/>
            <person name="Du L."/>
            <person name="Sun Y."/>
            <person name="Zhan W."/>
            <person name="Jiang J."/>
            <person name="Wang Q."/>
            <person name="Zhang B."/>
            <person name="Ji P."/>
            <person name="Sakyi L.B."/>
            <person name="Cui X."/>
            <person name="Yuan T."/>
            <person name="Jiang B."/>
            <person name="Yang W."/>
            <person name="Lam T.T.-Y."/>
            <person name="Chang Q."/>
            <person name="Ding S."/>
            <person name="Wang X."/>
            <person name="Zhu J."/>
            <person name="Ruan X."/>
            <person name="Zhao L."/>
            <person name="Wei J."/>
            <person name="Que T."/>
            <person name="Du C."/>
            <person name="Cheng J."/>
            <person name="Dai P."/>
            <person name="Han X."/>
            <person name="Huang E."/>
            <person name="Gao Y."/>
            <person name="Liu J."/>
            <person name="Shao H."/>
            <person name="Ye R."/>
            <person name="Li L."/>
            <person name="Wei W."/>
            <person name="Wang X."/>
            <person name="Wang C."/>
            <person name="Yang T."/>
            <person name="Huo Q."/>
            <person name="Li W."/>
            <person name="Guo W."/>
            <person name="Chen H."/>
            <person name="Zhou L."/>
            <person name="Ni X."/>
            <person name="Tian J."/>
            <person name="Zhou Y."/>
            <person name="Sheng Y."/>
            <person name="Liu T."/>
            <person name="Pan Y."/>
            <person name="Xia L."/>
            <person name="Li J."/>
            <person name="Zhao F."/>
            <person name="Cao W."/>
        </authorList>
    </citation>
    <scope>NUCLEOTIDE SEQUENCE</scope>
    <source>
        <strain evidence="1">Dsil-2018</strain>
    </source>
</reference>
<evidence type="ECO:0000313" key="1">
    <source>
        <dbReference type="EMBL" id="KAH7942030.1"/>
    </source>
</evidence>
<accession>A0ACB8CGY7</accession>
<name>A0ACB8CGY7_DERSI</name>
<evidence type="ECO:0000313" key="2">
    <source>
        <dbReference type="Proteomes" id="UP000821865"/>
    </source>
</evidence>
<protein>
    <submittedName>
        <fullName evidence="1">Uncharacterized protein</fullName>
    </submittedName>
</protein>
<sequence>MTTSGLVFWNKHRMMFQLALTGRATELVFLGKILKQDDTLEASGIQSGMTVFAYPHHELEKPTCTLDMQDIPMIAFGTALVNPAFRTVASFKIRSL</sequence>
<comment type="caution">
    <text evidence="1">The sequence shown here is derived from an EMBL/GenBank/DDBJ whole genome shotgun (WGS) entry which is preliminary data.</text>
</comment>
<gene>
    <name evidence="1" type="ORF">HPB49_019907</name>
</gene>
<dbReference type="EMBL" id="CM023476">
    <property type="protein sequence ID" value="KAH7942030.1"/>
    <property type="molecule type" value="Genomic_DNA"/>
</dbReference>
<keyword evidence="2" id="KW-1185">Reference proteome</keyword>
<organism evidence="1 2">
    <name type="scientific">Dermacentor silvarum</name>
    <name type="common">Tick</name>
    <dbReference type="NCBI Taxonomy" id="543639"/>
    <lineage>
        <taxon>Eukaryota</taxon>
        <taxon>Metazoa</taxon>
        <taxon>Ecdysozoa</taxon>
        <taxon>Arthropoda</taxon>
        <taxon>Chelicerata</taxon>
        <taxon>Arachnida</taxon>
        <taxon>Acari</taxon>
        <taxon>Parasitiformes</taxon>
        <taxon>Ixodida</taxon>
        <taxon>Ixodoidea</taxon>
        <taxon>Ixodidae</taxon>
        <taxon>Rhipicephalinae</taxon>
        <taxon>Dermacentor</taxon>
    </lineage>
</organism>
<dbReference type="Proteomes" id="UP000821865">
    <property type="component" value="Chromosome 7"/>
</dbReference>